<dbReference type="GO" id="GO:0005905">
    <property type="term" value="C:clathrin-coated pit"/>
    <property type="evidence" value="ECO:0007669"/>
    <property type="project" value="UniProtKB-SubCell"/>
</dbReference>
<dbReference type="InterPro" id="IPR045192">
    <property type="entry name" value="AP180-like"/>
</dbReference>
<dbReference type="CDD" id="cd16987">
    <property type="entry name" value="ANTH_N_AP180_plant"/>
    <property type="match status" value="1"/>
</dbReference>
<dbReference type="PROSITE" id="PS50942">
    <property type="entry name" value="ENTH"/>
    <property type="match status" value="1"/>
</dbReference>
<evidence type="ECO:0000256" key="2">
    <source>
        <dbReference type="ARBA" id="ARBA00004555"/>
    </source>
</evidence>
<sequence length="369" mass="42166">MVKLKAFIIGKVKDKASIGKVQLIHSFSSKSVRYIHLALLKSTTHSSHKPPDSNYVSDVLSYSNSRYSPAAFAAVMSRLRVTKNAFVAAKSLIVYHKLMKSSTDKFEGFDRGRHNLKLNDFLDKSSNLTVELSRWVNWYALYLESLSWISKVLGSFPNLIESSKEKAKEKDSVSSYQTGYIMRQTESLVSFFEHICTRPETPPLFQNKIVDEIRELVIQDYFTVIRLVMIRLQVLSERLIKPGMEPVGDPGSNDLSLVLVRLEECKESLSGFFWRCRRLAEDFWCLVGILKANTVNDDKKMVELAGSVQHTVKDDEEMVELAGSVQAEWVTFEESETATDEVVKWDSEWVKFDDSNGLTNEPVQFRLYT</sequence>
<keyword evidence="8" id="KW-0968">Cytoplasmic vesicle</keyword>
<dbReference type="GO" id="GO:0005546">
    <property type="term" value="F:phosphatidylinositol-4,5-bisphosphate binding"/>
    <property type="evidence" value="ECO:0007669"/>
    <property type="project" value="TreeGrafter"/>
</dbReference>
<keyword evidence="7" id="KW-0168">Coated pit</keyword>
<evidence type="ECO:0000256" key="4">
    <source>
        <dbReference type="ARBA" id="ARBA00022583"/>
    </source>
</evidence>
<accession>A0A1J3DYT5</accession>
<dbReference type="GO" id="GO:0072583">
    <property type="term" value="P:clathrin-dependent endocytosis"/>
    <property type="evidence" value="ECO:0007669"/>
    <property type="project" value="InterPro"/>
</dbReference>
<proteinExistence type="predicted"/>
<name>A0A1J3DYT5_NOCCA</name>
<gene>
    <name evidence="10" type="ORF">GA_TR19302_c7_g1_i1_g.63317</name>
</gene>
<keyword evidence="4" id="KW-0254">Endocytosis</keyword>
<dbReference type="InterPro" id="IPR048050">
    <property type="entry name" value="ANTH_N_plant"/>
</dbReference>
<dbReference type="GO" id="GO:0005545">
    <property type="term" value="F:1-phosphatidylinositol binding"/>
    <property type="evidence" value="ECO:0007669"/>
    <property type="project" value="TreeGrafter"/>
</dbReference>
<evidence type="ECO:0000256" key="7">
    <source>
        <dbReference type="ARBA" id="ARBA00023176"/>
    </source>
</evidence>
<keyword evidence="5" id="KW-0333">Golgi apparatus</keyword>
<reference evidence="10" key="1">
    <citation type="submission" date="2016-07" db="EMBL/GenBank/DDBJ databases">
        <title>De novo transcriptome assembly of four accessions of the metal hyperaccumulator plant Noccaea caerulescens.</title>
        <authorList>
            <person name="Blande D."/>
            <person name="Halimaa P."/>
            <person name="Tervahauta A.I."/>
            <person name="Aarts M.G."/>
            <person name="Karenlampi S.O."/>
        </authorList>
    </citation>
    <scope>NUCLEOTIDE SEQUENCE</scope>
</reference>
<protein>
    <submittedName>
        <fullName evidence="10">Putative clathrin assembly protein</fullName>
    </submittedName>
</protein>
<dbReference type="PANTHER" id="PTHR22951:SF72">
    <property type="entry name" value="ENTH DOMAIN-CONTAINING PROTEIN"/>
    <property type="match status" value="1"/>
</dbReference>
<organism evidence="10">
    <name type="scientific">Noccaea caerulescens</name>
    <name type="common">Alpine penny-cress</name>
    <name type="synonym">Thlaspi caerulescens</name>
    <dbReference type="NCBI Taxonomy" id="107243"/>
    <lineage>
        <taxon>Eukaryota</taxon>
        <taxon>Viridiplantae</taxon>
        <taxon>Streptophyta</taxon>
        <taxon>Embryophyta</taxon>
        <taxon>Tracheophyta</taxon>
        <taxon>Spermatophyta</taxon>
        <taxon>Magnoliopsida</taxon>
        <taxon>eudicotyledons</taxon>
        <taxon>Gunneridae</taxon>
        <taxon>Pentapetalae</taxon>
        <taxon>rosids</taxon>
        <taxon>malvids</taxon>
        <taxon>Brassicales</taxon>
        <taxon>Brassicaceae</taxon>
        <taxon>Coluteocarpeae</taxon>
        <taxon>Noccaea</taxon>
    </lineage>
</organism>
<evidence type="ECO:0000256" key="8">
    <source>
        <dbReference type="ARBA" id="ARBA00023329"/>
    </source>
</evidence>
<keyword evidence="6" id="KW-0472">Membrane</keyword>
<feature type="domain" description="ENTH" evidence="9">
    <location>
        <begin position="27"/>
        <end position="157"/>
    </location>
</feature>
<dbReference type="InterPro" id="IPR008942">
    <property type="entry name" value="ENTH_VHS"/>
</dbReference>
<dbReference type="SUPFAM" id="SSF48464">
    <property type="entry name" value="ENTH/VHS domain"/>
    <property type="match status" value="1"/>
</dbReference>
<evidence type="ECO:0000259" key="9">
    <source>
        <dbReference type="PROSITE" id="PS50942"/>
    </source>
</evidence>
<dbReference type="GO" id="GO:0030136">
    <property type="term" value="C:clathrin-coated vesicle"/>
    <property type="evidence" value="ECO:0007669"/>
    <property type="project" value="UniProtKB-SubCell"/>
</dbReference>
<dbReference type="GO" id="GO:0048268">
    <property type="term" value="P:clathrin coat assembly"/>
    <property type="evidence" value="ECO:0007669"/>
    <property type="project" value="InterPro"/>
</dbReference>
<dbReference type="Gene3D" id="1.25.40.90">
    <property type="match status" value="1"/>
</dbReference>
<evidence type="ECO:0000256" key="3">
    <source>
        <dbReference type="ARBA" id="ARBA00004600"/>
    </source>
</evidence>
<evidence type="ECO:0000256" key="5">
    <source>
        <dbReference type="ARBA" id="ARBA00023034"/>
    </source>
</evidence>
<comment type="subcellular location">
    <subcellularLocation>
        <location evidence="1">Cytoplasmic vesicle</location>
        <location evidence="1">Clathrin-coated vesicle</location>
    </subcellularLocation>
    <subcellularLocation>
        <location evidence="2">Golgi apparatus</location>
    </subcellularLocation>
    <subcellularLocation>
        <location evidence="3">Membrane</location>
        <location evidence="3">Clathrin-coated pit</location>
    </subcellularLocation>
</comment>
<dbReference type="GO" id="GO:0032050">
    <property type="term" value="F:clathrin heavy chain binding"/>
    <property type="evidence" value="ECO:0007669"/>
    <property type="project" value="TreeGrafter"/>
</dbReference>
<evidence type="ECO:0000256" key="1">
    <source>
        <dbReference type="ARBA" id="ARBA00004132"/>
    </source>
</evidence>
<dbReference type="GO" id="GO:0000149">
    <property type="term" value="F:SNARE binding"/>
    <property type="evidence" value="ECO:0007669"/>
    <property type="project" value="TreeGrafter"/>
</dbReference>
<dbReference type="GO" id="GO:0005794">
    <property type="term" value="C:Golgi apparatus"/>
    <property type="evidence" value="ECO:0007669"/>
    <property type="project" value="UniProtKB-SubCell"/>
</dbReference>
<dbReference type="InterPro" id="IPR011417">
    <property type="entry name" value="ANTH_dom"/>
</dbReference>
<dbReference type="PANTHER" id="PTHR22951">
    <property type="entry name" value="CLATHRIN ASSEMBLY PROTEIN"/>
    <property type="match status" value="1"/>
</dbReference>
<dbReference type="GO" id="GO:0006900">
    <property type="term" value="P:vesicle budding from membrane"/>
    <property type="evidence" value="ECO:0007669"/>
    <property type="project" value="TreeGrafter"/>
</dbReference>
<dbReference type="Pfam" id="PF07651">
    <property type="entry name" value="ANTH"/>
    <property type="match status" value="1"/>
</dbReference>
<evidence type="ECO:0000256" key="6">
    <source>
        <dbReference type="ARBA" id="ARBA00023136"/>
    </source>
</evidence>
<dbReference type="EMBL" id="GEVI01008154">
    <property type="protein sequence ID" value="JAU24166.1"/>
    <property type="molecule type" value="Transcribed_RNA"/>
</dbReference>
<dbReference type="AlphaFoldDB" id="A0A1J3DYT5"/>
<evidence type="ECO:0000313" key="10">
    <source>
        <dbReference type="EMBL" id="JAU24166.1"/>
    </source>
</evidence>
<dbReference type="InterPro" id="IPR013809">
    <property type="entry name" value="ENTH"/>
</dbReference>